<organism evidence="2 3">
    <name type="scientific">Methanosuratincola subterraneus</name>
    <dbReference type="NCBI Taxonomy" id="2593994"/>
    <lineage>
        <taxon>Archaea</taxon>
        <taxon>Thermoproteota</taxon>
        <taxon>Methanosuratincolia</taxon>
        <taxon>Candidatus Methanomethylicales</taxon>
        <taxon>Candidatus Methanomethylicaceae</taxon>
        <taxon>Candidatus Methanosuratincola (ex Vanwonterghem et al. 2016)</taxon>
    </lineage>
</organism>
<proteinExistence type="predicted"/>
<protein>
    <submittedName>
        <fullName evidence="2">Uncharacterized protein</fullName>
    </submittedName>
</protein>
<evidence type="ECO:0000256" key="1">
    <source>
        <dbReference type="SAM" id="MobiDB-lite"/>
    </source>
</evidence>
<reference evidence="2 3" key="1">
    <citation type="submission" date="2018-12" db="EMBL/GenBank/DDBJ databases">
        <title>The complete genome of the methanogenic archaea of the candidate phylum Verstraetearchaeota, obtained from the metagenome of underground thermal water.</title>
        <authorList>
            <person name="Kadnikov V.V."/>
            <person name="Mardanov A.V."/>
            <person name="Beletsky A.V."/>
            <person name="Karnachuk O.V."/>
            <person name="Ravin N.V."/>
        </authorList>
    </citation>
    <scope>NUCLEOTIDE SEQUENCE [LARGE SCALE GENOMIC DNA]</scope>
    <source>
        <strain evidence="2">Ch88</strain>
    </source>
</reference>
<dbReference type="EMBL" id="RXGA01000003">
    <property type="protein sequence ID" value="RWX73471.1"/>
    <property type="molecule type" value="Genomic_DNA"/>
</dbReference>
<sequence length="40" mass="4163">MAPRKSLANGELPYSGGSSWKSAMPLPFGITGSRFLGVPP</sequence>
<dbReference type="AlphaFoldDB" id="A0A3S3S025"/>
<evidence type="ECO:0000313" key="3">
    <source>
        <dbReference type="Proteomes" id="UP000288215"/>
    </source>
</evidence>
<comment type="caution">
    <text evidence="2">The sequence shown here is derived from an EMBL/GenBank/DDBJ whole genome shotgun (WGS) entry which is preliminary data.</text>
</comment>
<feature type="region of interest" description="Disordered" evidence="1">
    <location>
        <begin position="1"/>
        <end position="23"/>
    </location>
</feature>
<dbReference type="Proteomes" id="UP000288215">
    <property type="component" value="Unassembled WGS sequence"/>
</dbReference>
<accession>A0A3S3S025</accession>
<name>A0A3S3S025_METS7</name>
<evidence type="ECO:0000313" key="2">
    <source>
        <dbReference type="EMBL" id="RWX73471.1"/>
    </source>
</evidence>
<gene>
    <name evidence="2" type="ORF">Metus_1445</name>
</gene>